<dbReference type="InterPro" id="IPR015421">
    <property type="entry name" value="PyrdxlP-dep_Trfase_major"/>
</dbReference>
<dbReference type="GO" id="GO:0009116">
    <property type="term" value="P:nucleoside metabolic process"/>
    <property type="evidence" value="ECO:0007669"/>
    <property type="project" value="InterPro"/>
</dbReference>
<dbReference type="Gene3D" id="3.40.640.10">
    <property type="entry name" value="Type I PLP-dependent aspartate aminotransferase-like (Major domain)"/>
    <property type="match status" value="1"/>
</dbReference>
<dbReference type="AlphaFoldDB" id="A0A1B0Z1W8"/>
<evidence type="ECO:0000313" key="3">
    <source>
        <dbReference type="EMBL" id="ANO58183.1"/>
    </source>
</evidence>
<reference evidence="3" key="1">
    <citation type="submission" date="2015-11" db="EMBL/GenBank/DDBJ databases">
        <title>Genomes of Abundant and Widespread Viruses from the Deep Ocean.</title>
        <authorList>
            <person name="Mizuno C.M."/>
            <person name="Ghai R."/>
            <person name="Saghai A."/>
            <person name="Lopez-Garcia P."/>
            <person name="Rodriguez-Valera F."/>
        </authorList>
    </citation>
    <scope>NUCLEOTIDE SEQUENCE</scope>
</reference>
<organism evidence="3">
    <name type="scientific">Uncultured marine euryarchaeote</name>
    <dbReference type="NCBI Taxonomy" id="257466"/>
    <lineage>
        <taxon>Archaea</taxon>
        <taxon>Methanobacteriati</taxon>
        <taxon>Methanobacteriota</taxon>
        <taxon>environmental samples</taxon>
    </lineage>
</organism>
<dbReference type="SUPFAM" id="SSF53383">
    <property type="entry name" value="PLP-dependent transferases"/>
    <property type="match status" value="1"/>
</dbReference>
<dbReference type="InterPro" id="IPR049315">
    <property type="entry name" value="GDC-P_N"/>
</dbReference>
<dbReference type="InterPro" id="IPR015424">
    <property type="entry name" value="PyrdxlP-dep_Trfase"/>
</dbReference>
<dbReference type="Pfam" id="PF02347">
    <property type="entry name" value="GDC-P"/>
    <property type="match status" value="1"/>
</dbReference>
<dbReference type="InterPro" id="IPR015422">
    <property type="entry name" value="PyrdxlP-dep_Trfase_small"/>
</dbReference>
<name>A0A1B0Z1W8_UNCAR</name>
<evidence type="ECO:0000256" key="1">
    <source>
        <dbReference type="ARBA" id="ARBA00023002"/>
    </source>
</evidence>
<protein>
    <submittedName>
        <fullName evidence="3">Glycine dehydrogenase</fullName>
    </submittedName>
</protein>
<dbReference type="PANTHER" id="PTHR42806:SF1">
    <property type="entry name" value="GLYCINE DEHYDROGENASE (DECARBOXYLATING)"/>
    <property type="match status" value="1"/>
</dbReference>
<dbReference type="PANTHER" id="PTHR42806">
    <property type="entry name" value="GLYCINE CLEAVAGE SYSTEM P-PROTEIN"/>
    <property type="match status" value="1"/>
</dbReference>
<dbReference type="GO" id="GO:0004375">
    <property type="term" value="F:glycine dehydrogenase (decarboxylating) activity"/>
    <property type="evidence" value="ECO:0007669"/>
    <property type="project" value="InterPro"/>
</dbReference>
<sequence length="460" mass="49438">MVDHLPNLGREAIMLKEMGLSSMDELFSDIPEAVRRDSPLNLPAPQTEEEIMVDANRLLGANVAINSRPNFLGAGLYENYVPSMVAAMATRGEFLTSYTPYQPEVSQGMLQALWEFQTMVSELVVLPVSNVSMYDASTAAAEALNCAVRVHNKKATQKNVVYVTEWLPEHRLSVIENYSCGADVEIRTLKWNENGMVDLKSAEAAHGSCAVYVEQPNPFGVIDENLAELKQIIGENTALVVGVNATSLGVLEAPGNWGADIVVAEGQPFGIGATAGGPIYGIYACTEKYLRQMPGRIVGKTFDDKEKDAFTLTLSTREQHIRRHKATSNICSNETLIALMGGIHMALLGPIGLQKLALRNTAACQVTMAGVLAIEGVNLLFANGASYNEFTVVLPSSAKSALDHLDKLGVTAGLALCDVMTGADDTWLHITATDQTTDEDVEAIVGGLKSWVSSMSGVES</sequence>
<feature type="domain" description="Glycine cleavage system P-protein N-terminal" evidence="2">
    <location>
        <begin position="12"/>
        <end position="445"/>
    </location>
</feature>
<evidence type="ECO:0000259" key="2">
    <source>
        <dbReference type="Pfam" id="PF02347"/>
    </source>
</evidence>
<keyword evidence="1" id="KW-0560">Oxidoreductase</keyword>
<proteinExistence type="predicted"/>
<dbReference type="EMBL" id="KT997801">
    <property type="protein sequence ID" value="ANO58183.1"/>
    <property type="molecule type" value="Genomic_DNA"/>
</dbReference>
<dbReference type="Gene3D" id="3.90.1150.10">
    <property type="entry name" value="Aspartate Aminotransferase, domain 1"/>
    <property type="match status" value="1"/>
</dbReference>
<accession>A0A1B0Z1W8</accession>
<dbReference type="NCBIfam" id="NF001696">
    <property type="entry name" value="PRK00451.1"/>
    <property type="match status" value="1"/>
</dbReference>
<dbReference type="InterPro" id="IPR023010">
    <property type="entry name" value="GcvPA"/>
</dbReference>